<name>A0A1M4T3H9_9FIRM</name>
<proteinExistence type="predicted"/>
<organism evidence="7 8">
    <name type="scientific">Schwartzia succinivorans DSM 10502</name>
    <dbReference type="NCBI Taxonomy" id="1123243"/>
    <lineage>
        <taxon>Bacteria</taxon>
        <taxon>Bacillati</taxon>
        <taxon>Bacillota</taxon>
        <taxon>Negativicutes</taxon>
        <taxon>Selenomonadales</taxon>
        <taxon>Selenomonadaceae</taxon>
        <taxon>Schwartzia</taxon>
    </lineage>
</organism>
<evidence type="ECO:0000256" key="6">
    <source>
        <dbReference type="SAM" id="Phobius"/>
    </source>
</evidence>
<dbReference type="AlphaFoldDB" id="A0A1M4T3H9"/>
<feature type="transmembrane region" description="Helical" evidence="6">
    <location>
        <begin position="142"/>
        <end position="162"/>
    </location>
</feature>
<accession>A0A1M4T3H9</accession>
<evidence type="ECO:0000313" key="8">
    <source>
        <dbReference type="Proteomes" id="UP000184404"/>
    </source>
</evidence>
<keyword evidence="5 6" id="KW-0472">Membrane</keyword>
<keyword evidence="4 6" id="KW-1133">Transmembrane helix</keyword>
<dbReference type="PANTHER" id="PTHR38601">
    <property type="entry name" value="HYDROGENASE-4 COMPONENT E"/>
    <property type="match status" value="1"/>
</dbReference>
<evidence type="ECO:0000256" key="5">
    <source>
        <dbReference type="ARBA" id="ARBA00023136"/>
    </source>
</evidence>
<dbReference type="InterPro" id="IPR038730">
    <property type="entry name" value="HyfE-like"/>
</dbReference>
<dbReference type="STRING" id="1123243.SAMN02745190_00352"/>
<feature type="transmembrane region" description="Helical" evidence="6">
    <location>
        <begin position="33"/>
        <end position="66"/>
    </location>
</feature>
<keyword evidence="3 6" id="KW-0812">Transmembrane</keyword>
<evidence type="ECO:0000256" key="3">
    <source>
        <dbReference type="ARBA" id="ARBA00022692"/>
    </source>
</evidence>
<dbReference type="EMBL" id="FQUG01000002">
    <property type="protein sequence ID" value="SHE38975.1"/>
    <property type="molecule type" value="Genomic_DNA"/>
</dbReference>
<evidence type="ECO:0000256" key="1">
    <source>
        <dbReference type="ARBA" id="ARBA00004651"/>
    </source>
</evidence>
<dbReference type="Proteomes" id="UP000184404">
    <property type="component" value="Unassembled WGS sequence"/>
</dbReference>
<dbReference type="OrthoDB" id="5298295at2"/>
<comment type="subcellular location">
    <subcellularLocation>
        <location evidence="1">Cell membrane</location>
        <topology evidence="1">Multi-pass membrane protein</topology>
    </subcellularLocation>
</comment>
<keyword evidence="2" id="KW-1003">Cell membrane</keyword>
<gene>
    <name evidence="7" type="ORF">SAMN02745190_00352</name>
</gene>
<feature type="transmembrane region" description="Helical" evidence="6">
    <location>
        <begin position="90"/>
        <end position="108"/>
    </location>
</feature>
<feature type="transmembrane region" description="Helical" evidence="6">
    <location>
        <begin position="168"/>
        <end position="188"/>
    </location>
</feature>
<reference evidence="7 8" key="1">
    <citation type="submission" date="2016-11" db="EMBL/GenBank/DDBJ databases">
        <authorList>
            <person name="Jaros S."/>
            <person name="Januszkiewicz K."/>
            <person name="Wedrychowicz H."/>
        </authorList>
    </citation>
    <scope>NUCLEOTIDE SEQUENCE [LARGE SCALE GENOMIC DNA]</scope>
    <source>
        <strain evidence="7 8">DSM 10502</strain>
    </source>
</reference>
<feature type="transmembrane region" description="Helical" evidence="6">
    <location>
        <begin position="120"/>
        <end position="137"/>
    </location>
</feature>
<protein>
    <submittedName>
        <fullName evidence="7">Hydrogenase-4 component E</fullName>
    </submittedName>
</protein>
<dbReference type="RefSeq" id="WP_072934454.1">
    <property type="nucleotide sequence ID" value="NZ_FQUG01000002.1"/>
</dbReference>
<dbReference type="PANTHER" id="PTHR38601:SF1">
    <property type="entry name" value="HYDROGENASE-4 COMPONENT E"/>
    <property type="match status" value="1"/>
</dbReference>
<evidence type="ECO:0000313" key="7">
    <source>
        <dbReference type="EMBL" id="SHE38975.1"/>
    </source>
</evidence>
<sequence>MQYLVVLLIFAVFLQTRMTGLKRAVVCLAAQSGIIACACLVVGFSVGGGLHAVLPGLLTLVVKVIFIPGAMLRLVKKITDDREITSTSRVNYSSLAAAVFLVMGYLLVDRLFPGIEGRDIIAASILMIMTGLSMMVLRKRAIIQMCGLITLENGIYLLGLLITEGLPMVVELGVFLDVLIAAVVLVILTNRMSLSFMTTDTTVMRKLKG</sequence>
<evidence type="ECO:0000256" key="2">
    <source>
        <dbReference type="ARBA" id="ARBA00022475"/>
    </source>
</evidence>
<keyword evidence="8" id="KW-1185">Reference proteome</keyword>
<evidence type="ECO:0000256" key="4">
    <source>
        <dbReference type="ARBA" id="ARBA00022989"/>
    </source>
</evidence>
<dbReference type="GO" id="GO:0005886">
    <property type="term" value="C:plasma membrane"/>
    <property type="evidence" value="ECO:0007669"/>
    <property type="project" value="UniProtKB-SubCell"/>
</dbReference>